<dbReference type="Pfam" id="PF01381">
    <property type="entry name" value="HTH_3"/>
    <property type="match status" value="1"/>
</dbReference>
<dbReference type="CDD" id="cd02209">
    <property type="entry name" value="cupin_XRE_C"/>
    <property type="match status" value="1"/>
</dbReference>
<evidence type="ECO:0000313" key="6">
    <source>
        <dbReference type="Proteomes" id="UP000056209"/>
    </source>
</evidence>
<name>A0A100HMY2_9DEIO</name>
<dbReference type="InterPro" id="IPR013096">
    <property type="entry name" value="Cupin_2"/>
</dbReference>
<keyword evidence="6" id="KW-1185">Reference proteome</keyword>
<dbReference type="EMBL" id="BCMS01000004">
    <property type="protein sequence ID" value="GAQ23691.1"/>
    <property type="molecule type" value="Genomic_DNA"/>
</dbReference>
<dbReference type="Proteomes" id="UP000056209">
    <property type="component" value="Unassembled WGS sequence"/>
</dbReference>
<comment type="caution">
    <text evidence="5">The sequence shown here is derived from an EMBL/GenBank/DDBJ whole genome shotgun (WGS) entry which is preliminary data.</text>
</comment>
<dbReference type="PROSITE" id="PS50943">
    <property type="entry name" value="HTH_CROC1"/>
    <property type="match status" value="1"/>
</dbReference>
<sequence>MADVLDHALRTLADNLRHHRTQRAWTQDDLAQASGISRRMIAALEAAQNNVSLSTLDHLAQALNLTFVELVSPRLSAGTGEVQRGATLWTTPHAASQAVLINTVPARHGTELWHWHLSPGEHYAASPDPQGMMELLYVLHGQLTIEFQERTTHLHAGDSLTYPSDQPYTYRNTGPTLTEFIRNVTH</sequence>
<dbReference type="GO" id="GO:0003677">
    <property type="term" value="F:DNA binding"/>
    <property type="evidence" value="ECO:0007669"/>
    <property type="project" value="UniProtKB-KW"/>
</dbReference>
<evidence type="ECO:0000256" key="3">
    <source>
        <dbReference type="ARBA" id="ARBA00023163"/>
    </source>
</evidence>
<dbReference type="SUPFAM" id="SSF51182">
    <property type="entry name" value="RmlC-like cupins"/>
    <property type="match status" value="1"/>
</dbReference>
<dbReference type="RefSeq" id="WP_083524299.1">
    <property type="nucleotide sequence ID" value="NZ_BCMS01000004.1"/>
</dbReference>
<keyword evidence="3" id="KW-0804">Transcription</keyword>
<protein>
    <submittedName>
        <fullName evidence="5">Putative transcriptional regulator</fullName>
    </submittedName>
</protein>
<dbReference type="PANTHER" id="PTHR46797:SF23">
    <property type="entry name" value="HTH-TYPE TRANSCRIPTIONAL REGULATOR SUTR"/>
    <property type="match status" value="1"/>
</dbReference>
<dbReference type="CDD" id="cd00093">
    <property type="entry name" value="HTH_XRE"/>
    <property type="match status" value="1"/>
</dbReference>
<dbReference type="InterPro" id="IPR014710">
    <property type="entry name" value="RmlC-like_jellyroll"/>
</dbReference>
<organism evidence="5 6">
    <name type="scientific">Deinococcus grandis</name>
    <dbReference type="NCBI Taxonomy" id="57498"/>
    <lineage>
        <taxon>Bacteria</taxon>
        <taxon>Thermotogati</taxon>
        <taxon>Deinococcota</taxon>
        <taxon>Deinococci</taxon>
        <taxon>Deinococcales</taxon>
        <taxon>Deinococcaceae</taxon>
        <taxon>Deinococcus</taxon>
    </lineage>
</organism>
<dbReference type="InterPro" id="IPR001387">
    <property type="entry name" value="Cro/C1-type_HTH"/>
</dbReference>
<dbReference type="OrthoDB" id="9814553at2"/>
<proteinExistence type="predicted"/>
<dbReference type="GO" id="GO:0003700">
    <property type="term" value="F:DNA-binding transcription factor activity"/>
    <property type="evidence" value="ECO:0007669"/>
    <property type="project" value="TreeGrafter"/>
</dbReference>
<feature type="domain" description="HTH cro/C1-type" evidence="4">
    <location>
        <begin position="16"/>
        <end position="70"/>
    </location>
</feature>
<evidence type="ECO:0000313" key="5">
    <source>
        <dbReference type="EMBL" id="GAQ23691.1"/>
    </source>
</evidence>
<evidence type="ECO:0000259" key="4">
    <source>
        <dbReference type="PROSITE" id="PS50943"/>
    </source>
</evidence>
<accession>A0A100HMY2</accession>
<dbReference type="InterPro" id="IPR010982">
    <property type="entry name" value="Lambda_DNA-bd_dom_sf"/>
</dbReference>
<dbReference type="SMART" id="SM00530">
    <property type="entry name" value="HTH_XRE"/>
    <property type="match status" value="1"/>
</dbReference>
<reference evidence="6" key="1">
    <citation type="submission" date="2015-11" db="EMBL/GenBank/DDBJ databases">
        <title>Draft Genome Sequence of the Radioresistant Bacterium Deinococcus grandis, Isolated from Freshwater Fish in Japan.</title>
        <authorList>
            <person name="Satoh K."/>
            <person name="Onodera T."/>
            <person name="Omoso K."/>
            <person name="Takeda-Yano K."/>
            <person name="Katayama T."/>
            <person name="Oono Y."/>
            <person name="Narumi I."/>
        </authorList>
    </citation>
    <scope>NUCLEOTIDE SEQUENCE [LARGE SCALE GENOMIC DNA]</scope>
    <source>
        <strain evidence="6">ATCC 43672</strain>
    </source>
</reference>
<dbReference type="Gene3D" id="1.10.260.40">
    <property type="entry name" value="lambda repressor-like DNA-binding domains"/>
    <property type="match status" value="1"/>
</dbReference>
<keyword evidence="1" id="KW-0805">Transcription regulation</keyword>
<evidence type="ECO:0000256" key="2">
    <source>
        <dbReference type="ARBA" id="ARBA00023125"/>
    </source>
</evidence>
<dbReference type="InterPro" id="IPR011051">
    <property type="entry name" value="RmlC_Cupin_sf"/>
</dbReference>
<dbReference type="Pfam" id="PF07883">
    <property type="entry name" value="Cupin_2"/>
    <property type="match status" value="1"/>
</dbReference>
<evidence type="ECO:0000256" key="1">
    <source>
        <dbReference type="ARBA" id="ARBA00023015"/>
    </source>
</evidence>
<dbReference type="AlphaFoldDB" id="A0A100HMY2"/>
<dbReference type="Gene3D" id="2.60.120.10">
    <property type="entry name" value="Jelly Rolls"/>
    <property type="match status" value="1"/>
</dbReference>
<dbReference type="SUPFAM" id="SSF47413">
    <property type="entry name" value="lambda repressor-like DNA-binding domains"/>
    <property type="match status" value="1"/>
</dbReference>
<dbReference type="GO" id="GO:0005829">
    <property type="term" value="C:cytosol"/>
    <property type="evidence" value="ECO:0007669"/>
    <property type="project" value="TreeGrafter"/>
</dbReference>
<gene>
    <name evidence="5" type="ORF">DEIGR_320105</name>
</gene>
<dbReference type="PANTHER" id="PTHR46797">
    <property type="entry name" value="HTH-TYPE TRANSCRIPTIONAL REGULATOR"/>
    <property type="match status" value="1"/>
</dbReference>
<keyword evidence="2" id="KW-0238">DNA-binding</keyword>
<dbReference type="InterPro" id="IPR050807">
    <property type="entry name" value="TransReg_Diox_bact_type"/>
</dbReference>